<dbReference type="InterPro" id="IPR014710">
    <property type="entry name" value="RmlC-like_jellyroll"/>
</dbReference>
<comment type="caution">
    <text evidence="4">The sequence shown here is derived from an EMBL/GenBank/DDBJ whole genome shotgun (WGS) entry which is preliminary data.</text>
</comment>
<protein>
    <submittedName>
        <fullName evidence="4">RmlC-like cupin domain-containing protein</fullName>
    </submittedName>
</protein>
<dbReference type="Gene3D" id="2.60.120.10">
    <property type="entry name" value="Jelly Rolls"/>
    <property type="match status" value="1"/>
</dbReference>
<keyword evidence="2" id="KW-0732">Signal</keyword>
<dbReference type="Pfam" id="PF07883">
    <property type="entry name" value="Cupin_2"/>
    <property type="match status" value="1"/>
</dbReference>
<dbReference type="SUPFAM" id="SSF51182">
    <property type="entry name" value="RmlC-like cupins"/>
    <property type="match status" value="1"/>
</dbReference>
<evidence type="ECO:0000256" key="1">
    <source>
        <dbReference type="ARBA" id="ARBA00022723"/>
    </source>
</evidence>
<dbReference type="OrthoDB" id="3511549at2759"/>
<feature type="domain" description="Cupin type-2" evidence="3">
    <location>
        <begin position="59"/>
        <end position="131"/>
    </location>
</feature>
<dbReference type="PANTHER" id="PTHR35848">
    <property type="entry name" value="OXALATE-BINDING PROTEIN"/>
    <property type="match status" value="1"/>
</dbReference>
<evidence type="ECO:0000313" key="4">
    <source>
        <dbReference type="EMBL" id="KAH7240627.1"/>
    </source>
</evidence>
<dbReference type="PANTHER" id="PTHR35848:SF6">
    <property type="entry name" value="CUPIN TYPE-2 DOMAIN-CONTAINING PROTEIN"/>
    <property type="match status" value="1"/>
</dbReference>
<gene>
    <name evidence="4" type="ORF">B0J15DRAFT_140019</name>
</gene>
<dbReference type="InterPro" id="IPR013096">
    <property type="entry name" value="Cupin_2"/>
</dbReference>
<dbReference type="AlphaFoldDB" id="A0A9P9JWW1"/>
<feature type="signal peptide" evidence="2">
    <location>
        <begin position="1"/>
        <end position="21"/>
    </location>
</feature>
<feature type="chain" id="PRO_5040259687" evidence="2">
    <location>
        <begin position="22"/>
        <end position="154"/>
    </location>
</feature>
<dbReference type="InterPro" id="IPR051610">
    <property type="entry name" value="GPI/OXD"/>
</dbReference>
<proteinExistence type="predicted"/>
<evidence type="ECO:0000256" key="2">
    <source>
        <dbReference type="SAM" id="SignalP"/>
    </source>
</evidence>
<name>A0A9P9JWW1_FUSSL</name>
<keyword evidence="5" id="KW-1185">Reference proteome</keyword>
<dbReference type="GO" id="GO:0046872">
    <property type="term" value="F:metal ion binding"/>
    <property type="evidence" value="ECO:0007669"/>
    <property type="project" value="UniProtKB-KW"/>
</dbReference>
<dbReference type="InterPro" id="IPR011051">
    <property type="entry name" value="RmlC_Cupin_sf"/>
</dbReference>
<evidence type="ECO:0000313" key="5">
    <source>
        <dbReference type="Proteomes" id="UP000736672"/>
    </source>
</evidence>
<evidence type="ECO:0000259" key="3">
    <source>
        <dbReference type="Pfam" id="PF07883"/>
    </source>
</evidence>
<keyword evidence="1" id="KW-0479">Metal-binding</keyword>
<accession>A0A9P9JWW1</accession>
<sequence>MMSALLPLISEILPMIMPASANITRAKQLEPTHPTVEGPVIERPAVVGKCDRMCVSVLTARPHQNSTVRHNSEQDAIFYAVSGNGILAVSESVDSDPKNHELSPGDFAFVPAWTEHQIKNETDEDVVFLVIQSGPTPIRADLTDWGGDMVKSRK</sequence>
<reference evidence="4" key="1">
    <citation type="journal article" date="2021" name="Nat. Commun.">
        <title>Genetic determinants of endophytism in the Arabidopsis root mycobiome.</title>
        <authorList>
            <person name="Mesny F."/>
            <person name="Miyauchi S."/>
            <person name="Thiergart T."/>
            <person name="Pickel B."/>
            <person name="Atanasova L."/>
            <person name="Karlsson M."/>
            <person name="Huettel B."/>
            <person name="Barry K.W."/>
            <person name="Haridas S."/>
            <person name="Chen C."/>
            <person name="Bauer D."/>
            <person name="Andreopoulos W."/>
            <person name="Pangilinan J."/>
            <person name="LaButti K."/>
            <person name="Riley R."/>
            <person name="Lipzen A."/>
            <person name="Clum A."/>
            <person name="Drula E."/>
            <person name="Henrissat B."/>
            <person name="Kohler A."/>
            <person name="Grigoriev I.V."/>
            <person name="Martin F.M."/>
            <person name="Hacquard S."/>
        </authorList>
    </citation>
    <scope>NUCLEOTIDE SEQUENCE</scope>
    <source>
        <strain evidence="4">FSSC 5 MPI-SDFR-AT-0091</strain>
    </source>
</reference>
<dbReference type="CDD" id="cd02208">
    <property type="entry name" value="cupin_RmlC-like"/>
    <property type="match status" value="1"/>
</dbReference>
<dbReference type="Proteomes" id="UP000736672">
    <property type="component" value="Unassembled WGS sequence"/>
</dbReference>
<dbReference type="EMBL" id="JAGTJS010000020">
    <property type="protein sequence ID" value="KAH7240627.1"/>
    <property type="molecule type" value="Genomic_DNA"/>
</dbReference>
<organism evidence="4 5">
    <name type="scientific">Fusarium solani</name>
    <name type="common">Filamentous fungus</name>
    <dbReference type="NCBI Taxonomy" id="169388"/>
    <lineage>
        <taxon>Eukaryota</taxon>
        <taxon>Fungi</taxon>
        <taxon>Dikarya</taxon>
        <taxon>Ascomycota</taxon>
        <taxon>Pezizomycotina</taxon>
        <taxon>Sordariomycetes</taxon>
        <taxon>Hypocreomycetidae</taxon>
        <taxon>Hypocreales</taxon>
        <taxon>Nectriaceae</taxon>
        <taxon>Fusarium</taxon>
        <taxon>Fusarium solani species complex</taxon>
    </lineage>
</organism>